<accession>A0A1Q9BR39</accession>
<evidence type="ECO:0000313" key="2">
    <source>
        <dbReference type="Proteomes" id="UP000186817"/>
    </source>
</evidence>
<keyword evidence="2" id="KW-1185">Reference proteome</keyword>
<dbReference type="Proteomes" id="UP000186817">
    <property type="component" value="Unassembled WGS sequence"/>
</dbReference>
<evidence type="ECO:0000313" key="1">
    <source>
        <dbReference type="EMBL" id="OLP73155.1"/>
    </source>
</evidence>
<organism evidence="1 2">
    <name type="scientific">Symbiodinium microadriaticum</name>
    <name type="common">Dinoflagellate</name>
    <name type="synonym">Zooxanthella microadriatica</name>
    <dbReference type="NCBI Taxonomy" id="2951"/>
    <lineage>
        <taxon>Eukaryota</taxon>
        <taxon>Sar</taxon>
        <taxon>Alveolata</taxon>
        <taxon>Dinophyceae</taxon>
        <taxon>Suessiales</taxon>
        <taxon>Symbiodiniaceae</taxon>
        <taxon>Symbiodinium</taxon>
    </lineage>
</organism>
<sequence>MGALRVAKRKSTLASLASCLCKLEISLTRVLVVDFRSELVGVAVDACEIGLEHAQVAELLRDAEAQRILLKVGGPMKAWVE</sequence>
<protein>
    <submittedName>
        <fullName evidence="1">Uncharacterized protein</fullName>
    </submittedName>
</protein>
<name>A0A1Q9BR39_SYMMI</name>
<dbReference type="AlphaFoldDB" id="A0A1Q9BR39"/>
<comment type="caution">
    <text evidence="1">The sequence shown here is derived from an EMBL/GenBank/DDBJ whole genome shotgun (WGS) entry which is preliminary data.</text>
</comment>
<reference evidence="1 2" key="1">
    <citation type="submission" date="2016-02" db="EMBL/GenBank/DDBJ databases">
        <title>Genome analysis of coral dinoflagellate symbionts highlights evolutionary adaptations to a symbiotic lifestyle.</title>
        <authorList>
            <person name="Aranda M."/>
            <person name="Li Y."/>
            <person name="Liew Y.J."/>
            <person name="Baumgarten S."/>
            <person name="Simakov O."/>
            <person name="Wilson M."/>
            <person name="Piel J."/>
            <person name="Ashoor H."/>
            <person name="Bougouffa S."/>
            <person name="Bajic V.B."/>
            <person name="Ryu T."/>
            <person name="Ravasi T."/>
            <person name="Bayer T."/>
            <person name="Micklem G."/>
            <person name="Kim H."/>
            <person name="Bhak J."/>
            <person name="Lajeunesse T.C."/>
            <person name="Voolstra C.R."/>
        </authorList>
    </citation>
    <scope>NUCLEOTIDE SEQUENCE [LARGE SCALE GENOMIC DNA]</scope>
    <source>
        <strain evidence="1 2">CCMP2467</strain>
    </source>
</reference>
<gene>
    <name evidence="1" type="ORF">AK812_SmicGene47719</name>
</gene>
<feature type="non-terminal residue" evidence="1">
    <location>
        <position position="81"/>
    </location>
</feature>
<proteinExistence type="predicted"/>
<dbReference type="OrthoDB" id="411491at2759"/>
<dbReference type="EMBL" id="LSRX01006210">
    <property type="protein sequence ID" value="OLP73155.1"/>
    <property type="molecule type" value="Genomic_DNA"/>
</dbReference>